<dbReference type="SUPFAM" id="SSF144232">
    <property type="entry name" value="HIT/MYND zinc finger-like"/>
    <property type="match status" value="1"/>
</dbReference>
<dbReference type="STRING" id="5364.A0A5C3NER1"/>
<dbReference type="Proteomes" id="UP000305948">
    <property type="component" value="Unassembled WGS sequence"/>
</dbReference>
<keyword evidence="3" id="KW-0862">Zinc</keyword>
<dbReference type="GO" id="GO:0008270">
    <property type="term" value="F:zinc ion binding"/>
    <property type="evidence" value="ECO:0007669"/>
    <property type="project" value="UniProtKB-KW"/>
</dbReference>
<dbReference type="PROSITE" id="PS50865">
    <property type="entry name" value="ZF_MYND_2"/>
    <property type="match status" value="1"/>
</dbReference>
<dbReference type="EMBL" id="ML213510">
    <property type="protein sequence ID" value="TFK52031.1"/>
    <property type="molecule type" value="Genomic_DNA"/>
</dbReference>
<evidence type="ECO:0000256" key="3">
    <source>
        <dbReference type="ARBA" id="ARBA00022833"/>
    </source>
</evidence>
<protein>
    <recommendedName>
        <fullName evidence="5">MYND-type domain-containing protein</fullName>
    </recommendedName>
</protein>
<dbReference type="Gene3D" id="6.10.140.2220">
    <property type="match status" value="1"/>
</dbReference>
<evidence type="ECO:0000259" key="5">
    <source>
        <dbReference type="PROSITE" id="PS50865"/>
    </source>
</evidence>
<name>A0A5C3NER1_9AGAM</name>
<reference evidence="6 7" key="1">
    <citation type="journal article" date="2019" name="Nat. Ecol. Evol.">
        <title>Megaphylogeny resolves global patterns of mushroom evolution.</title>
        <authorList>
            <person name="Varga T."/>
            <person name="Krizsan K."/>
            <person name="Foldi C."/>
            <person name="Dima B."/>
            <person name="Sanchez-Garcia M."/>
            <person name="Sanchez-Ramirez S."/>
            <person name="Szollosi G.J."/>
            <person name="Szarkandi J.G."/>
            <person name="Papp V."/>
            <person name="Albert L."/>
            <person name="Andreopoulos W."/>
            <person name="Angelini C."/>
            <person name="Antonin V."/>
            <person name="Barry K.W."/>
            <person name="Bougher N.L."/>
            <person name="Buchanan P."/>
            <person name="Buyck B."/>
            <person name="Bense V."/>
            <person name="Catcheside P."/>
            <person name="Chovatia M."/>
            <person name="Cooper J."/>
            <person name="Damon W."/>
            <person name="Desjardin D."/>
            <person name="Finy P."/>
            <person name="Geml J."/>
            <person name="Haridas S."/>
            <person name="Hughes K."/>
            <person name="Justo A."/>
            <person name="Karasinski D."/>
            <person name="Kautmanova I."/>
            <person name="Kiss B."/>
            <person name="Kocsube S."/>
            <person name="Kotiranta H."/>
            <person name="LaButti K.M."/>
            <person name="Lechner B.E."/>
            <person name="Liimatainen K."/>
            <person name="Lipzen A."/>
            <person name="Lukacs Z."/>
            <person name="Mihaltcheva S."/>
            <person name="Morgado L.N."/>
            <person name="Niskanen T."/>
            <person name="Noordeloos M.E."/>
            <person name="Ohm R.A."/>
            <person name="Ortiz-Santana B."/>
            <person name="Ovrebo C."/>
            <person name="Racz N."/>
            <person name="Riley R."/>
            <person name="Savchenko A."/>
            <person name="Shiryaev A."/>
            <person name="Soop K."/>
            <person name="Spirin V."/>
            <person name="Szebenyi C."/>
            <person name="Tomsovsky M."/>
            <person name="Tulloss R.E."/>
            <person name="Uehling J."/>
            <person name="Grigoriev I.V."/>
            <person name="Vagvolgyi C."/>
            <person name="Papp T."/>
            <person name="Martin F.M."/>
            <person name="Miettinen O."/>
            <person name="Hibbett D.S."/>
            <person name="Nagy L.G."/>
        </authorList>
    </citation>
    <scope>NUCLEOTIDE SEQUENCE [LARGE SCALE GENOMIC DNA]</scope>
    <source>
        <strain evidence="6 7">OMC1185</strain>
    </source>
</reference>
<organism evidence="6 7">
    <name type="scientific">Heliocybe sulcata</name>
    <dbReference type="NCBI Taxonomy" id="5364"/>
    <lineage>
        <taxon>Eukaryota</taxon>
        <taxon>Fungi</taxon>
        <taxon>Dikarya</taxon>
        <taxon>Basidiomycota</taxon>
        <taxon>Agaricomycotina</taxon>
        <taxon>Agaricomycetes</taxon>
        <taxon>Gloeophyllales</taxon>
        <taxon>Gloeophyllaceae</taxon>
        <taxon>Heliocybe</taxon>
    </lineage>
</organism>
<dbReference type="InterPro" id="IPR002893">
    <property type="entry name" value="Znf_MYND"/>
</dbReference>
<keyword evidence="2 4" id="KW-0863">Zinc-finger</keyword>
<proteinExistence type="predicted"/>
<keyword evidence="7" id="KW-1185">Reference proteome</keyword>
<evidence type="ECO:0000256" key="2">
    <source>
        <dbReference type="ARBA" id="ARBA00022771"/>
    </source>
</evidence>
<keyword evidence="1" id="KW-0479">Metal-binding</keyword>
<gene>
    <name evidence="6" type="ORF">OE88DRAFT_1498449</name>
</gene>
<evidence type="ECO:0000256" key="4">
    <source>
        <dbReference type="PROSITE-ProRule" id="PRU00134"/>
    </source>
</evidence>
<dbReference type="OrthoDB" id="437457at2759"/>
<accession>A0A5C3NER1</accession>
<evidence type="ECO:0000313" key="7">
    <source>
        <dbReference type="Proteomes" id="UP000305948"/>
    </source>
</evidence>
<dbReference type="Pfam" id="PF01753">
    <property type="entry name" value="zf-MYND"/>
    <property type="match status" value="1"/>
</dbReference>
<feature type="domain" description="MYND-type" evidence="5">
    <location>
        <begin position="8"/>
        <end position="44"/>
    </location>
</feature>
<dbReference type="AlphaFoldDB" id="A0A5C3NER1"/>
<evidence type="ECO:0000313" key="6">
    <source>
        <dbReference type="EMBL" id="TFK52031.1"/>
    </source>
</evidence>
<evidence type="ECO:0000256" key="1">
    <source>
        <dbReference type="ARBA" id="ARBA00022723"/>
    </source>
</evidence>
<sequence>MSTINHQCYVCYQPTSMWCGRCERAYYCSPEHLASDWPRHKGECVPAHRSQESYNTIATPPLYQHPLLSVSALLFMPEEERPRIVTVQCRPQQVPSNGSCPTPLVQNFFPEGQVNNIVLTQGLNNEPLRFPLNLFYCPLSLSRGAPMNRSIYRITSGAATKPWCGPVVVLKFNGSRRQGYSDAGTNDLPTLSAYFLTYK</sequence>